<dbReference type="GO" id="GO:0016810">
    <property type="term" value="F:hydrolase activity, acting on carbon-nitrogen (but not peptide) bonds"/>
    <property type="evidence" value="ECO:0007669"/>
    <property type="project" value="InterPro"/>
</dbReference>
<name>X1U3C2_9ZZZZ</name>
<dbReference type="Gene3D" id="2.30.40.10">
    <property type="entry name" value="Urease, subunit C, domain 1"/>
    <property type="match status" value="1"/>
</dbReference>
<comment type="caution">
    <text evidence="1">The sequence shown here is derived from an EMBL/GenBank/DDBJ whole genome shotgun (WGS) entry which is preliminary data.</text>
</comment>
<protein>
    <submittedName>
        <fullName evidence="1">Uncharacterized protein</fullName>
    </submittedName>
</protein>
<organism evidence="1">
    <name type="scientific">marine sediment metagenome</name>
    <dbReference type="NCBI Taxonomy" id="412755"/>
    <lineage>
        <taxon>unclassified sequences</taxon>
        <taxon>metagenomes</taxon>
        <taxon>ecological metagenomes</taxon>
    </lineage>
</organism>
<dbReference type="InterPro" id="IPR011059">
    <property type="entry name" value="Metal-dep_hydrolase_composite"/>
</dbReference>
<sequence length="66" mass="7161">MNGNLEKSLVREEFFTLSADLILFNGNVITINPKQPRVKAVAIKRGKIIGVGSTSGRMPTESITMA</sequence>
<proteinExistence type="predicted"/>
<dbReference type="SUPFAM" id="SSF51338">
    <property type="entry name" value="Composite domain of metallo-dependent hydrolases"/>
    <property type="match status" value="1"/>
</dbReference>
<reference evidence="1" key="1">
    <citation type="journal article" date="2014" name="Front. Microbiol.">
        <title>High frequency of phylogenetically diverse reductive dehalogenase-homologous genes in deep subseafloor sedimentary metagenomes.</title>
        <authorList>
            <person name="Kawai M."/>
            <person name="Futagami T."/>
            <person name="Toyoda A."/>
            <person name="Takaki Y."/>
            <person name="Nishi S."/>
            <person name="Hori S."/>
            <person name="Arai W."/>
            <person name="Tsubouchi T."/>
            <person name="Morono Y."/>
            <person name="Uchiyama I."/>
            <person name="Ito T."/>
            <person name="Fujiyama A."/>
            <person name="Inagaki F."/>
            <person name="Takami H."/>
        </authorList>
    </citation>
    <scope>NUCLEOTIDE SEQUENCE</scope>
    <source>
        <strain evidence="1">Expedition CK06-06</strain>
    </source>
</reference>
<dbReference type="EMBL" id="BARW01027032">
    <property type="protein sequence ID" value="GAJ11974.1"/>
    <property type="molecule type" value="Genomic_DNA"/>
</dbReference>
<evidence type="ECO:0000313" key="1">
    <source>
        <dbReference type="EMBL" id="GAJ11974.1"/>
    </source>
</evidence>
<accession>X1U3C2</accession>
<dbReference type="AlphaFoldDB" id="X1U3C2"/>
<gene>
    <name evidence="1" type="ORF">S12H4_43953</name>
</gene>